<dbReference type="AlphaFoldDB" id="X1HK77"/>
<name>X1HK77_9ZZZZ</name>
<feature type="non-terminal residue" evidence="1">
    <location>
        <position position="231"/>
    </location>
</feature>
<reference evidence="1" key="1">
    <citation type="journal article" date="2014" name="Front. Microbiol.">
        <title>High frequency of phylogenetically diverse reductive dehalogenase-homologous genes in deep subseafloor sedimentary metagenomes.</title>
        <authorList>
            <person name="Kawai M."/>
            <person name="Futagami T."/>
            <person name="Toyoda A."/>
            <person name="Takaki Y."/>
            <person name="Nishi S."/>
            <person name="Hori S."/>
            <person name="Arai W."/>
            <person name="Tsubouchi T."/>
            <person name="Morono Y."/>
            <person name="Uchiyama I."/>
            <person name="Ito T."/>
            <person name="Fujiyama A."/>
            <person name="Inagaki F."/>
            <person name="Takami H."/>
        </authorList>
    </citation>
    <scope>NUCLEOTIDE SEQUENCE</scope>
    <source>
        <strain evidence="1">Expedition CK06-06</strain>
    </source>
</reference>
<sequence>MGLQRLTTSQVQTLYRRGLISESDLRYYLSEIGWSRIDSPVIQELGWVMPNAMLLVQGDLMQARDTDEIIRDISIADINPKYAQKYYDAILTKPASSDLVAYELRRDPTLSNLPAQLRQIGIHPDYFDTYKTLAYPIPPVADIITMAVREAFTPDIAKRFGQYEDYPPDFEHWTLRKGLSKEWSMRYWAAHWSLPSAQQGFEMLHRGAINPTELNMLLRALDVMPFWRDKL</sequence>
<evidence type="ECO:0000313" key="1">
    <source>
        <dbReference type="EMBL" id="GAH54249.1"/>
    </source>
</evidence>
<protein>
    <submittedName>
        <fullName evidence="1">Uncharacterized protein</fullName>
    </submittedName>
</protein>
<organism evidence="1">
    <name type="scientific">marine sediment metagenome</name>
    <dbReference type="NCBI Taxonomy" id="412755"/>
    <lineage>
        <taxon>unclassified sequences</taxon>
        <taxon>metagenomes</taxon>
        <taxon>ecological metagenomes</taxon>
    </lineage>
</organism>
<proteinExistence type="predicted"/>
<gene>
    <name evidence="1" type="ORF">S03H2_40141</name>
</gene>
<accession>X1HK77</accession>
<dbReference type="EMBL" id="BARU01024868">
    <property type="protein sequence ID" value="GAH54249.1"/>
    <property type="molecule type" value="Genomic_DNA"/>
</dbReference>
<comment type="caution">
    <text evidence="1">The sequence shown here is derived from an EMBL/GenBank/DDBJ whole genome shotgun (WGS) entry which is preliminary data.</text>
</comment>